<dbReference type="PROSITE" id="PS50850">
    <property type="entry name" value="MFS"/>
    <property type="match status" value="1"/>
</dbReference>
<dbReference type="EMBL" id="PVTV01000016">
    <property type="protein sequence ID" value="PRY96896.1"/>
    <property type="molecule type" value="Genomic_DNA"/>
</dbReference>
<feature type="transmembrane region" description="Helical" evidence="4">
    <location>
        <begin position="159"/>
        <end position="180"/>
    </location>
</feature>
<feature type="domain" description="Major facilitator superfamily (MFS) profile" evidence="5">
    <location>
        <begin position="10"/>
        <end position="414"/>
    </location>
</feature>
<dbReference type="AlphaFoldDB" id="A0A2T0XD87"/>
<dbReference type="Pfam" id="PF07690">
    <property type="entry name" value="MFS_1"/>
    <property type="match status" value="2"/>
</dbReference>
<name>A0A2T0XD87_9BURK</name>
<accession>A0A2T0XD87</accession>
<dbReference type="Gene3D" id="1.20.1250.20">
    <property type="entry name" value="MFS general substrate transporter like domains"/>
    <property type="match status" value="2"/>
</dbReference>
<evidence type="ECO:0000256" key="1">
    <source>
        <dbReference type="ARBA" id="ARBA00022692"/>
    </source>
</evidence>
<dbReference type="InterPro" id="IPR020846">
    <property type="entry name" value="MFS_dom"/>
</dbReference>
<sequence>MKIFYGWKMVISAVCLQFLSSVLLFNSLGAYASVLIEEKGWSRTAVAGAVSMQSMEGVFLGPFMGGFLDKYGAKQILRIGVIVVGAGFMLLSQIDTIGSFYLATLVFAVGTSFSGYFPLNVGIIQWFEKKRARALSTVGLGLALGGICVPIVAWCMQTYGWRATAFGSGVIMMVVGFPLASIYRKRPEDLGLHIDGIDPILAQATANQGDTSHLKAGMTKEPSFTTMQAIRTRAFWLLAAGHSSALLIVTAVNAHAINHMRTALHYSIAQASFIITTMTAFQLAGVLIGGYLGDKFPKRLLSGMCMLMHALGLLFLTFATERGSLVIFAVLHGLAWGIRGPFMQALRADYFGRQSIGQILGISGIIAAMGQFAGPLVAGALGDATGNYQLGFTVLALMAAAGSLLFLLAKKPDLPRDSATS</sequence>
<reference evidence="6 7" key="1">
    <citation type="submission" date="2018-03" db="EMBL/GenBank/DDBJ databases">
        <title>Genomic Encyclopedia of Type Strains, Phase III (KMG-III): the genomes of soil and plant-associated and newly described type strains.</title>
        <authorList>
            <person name="Whitman W."/>
        </authorList>
    </citation>
    <scope>NUCLEOTIDE SEQUENCE [LARGE SCALE GENOMIC DNA]</scope>
    <source>
        <strain evidence="6 7">MWH-P2sevCIIIb</strain>
    </source>
</reference>
<keyword evidence="3 4" id="KW-0472">Membrane</keyword>
<dbReference type="PANTHER" id="PTHR11360:SF284">
    <property type="entry name" value="EG:103B4.3 PROTEIN-RELATED"/>
    <property type="match status" value="1"/>
</dbReference>
<dbReference type="InterPro" id="IPR050327">
    <property type="entry name" value="Proton-linked_MCT"/>
</dbReference>
<dbReference type="GO" id="GO:0022857">
    <property type="term" value="F:transmembrane transporter activity"/>
    <property type="evidence" value="ECO:0007669"/>
    <property type="project" value="InterPro"/>
</dbReference>
<feature type="transmembrane region" description="Helical" evidence="4">
    <location>
        <begin position="234"/>
        <end position="257"/>
    </location>
</feature>
<dbReference type="RefSeq" id="WP_106228472.1">
    <property type="nucleotide sequence ID" value="NZ_PVTV01000016.1"/>
</dbReference>
<proteinExistence type="predicted"/>
<evidence type="ECO:0000256" key="2">
    <source>
        <dbReference type="ARBA" id="ARBA00022989"/>
    </source>
</evidence>
<evidence type="ECO:0000313" key="6">
    <source>
        <dbReference type="EMBL" id="PRY96896.1"/>
    </source>
</evidence>
<evidence type="ECO:0000256" key="3">
    <source>
        <dbReference type="ARBA" id="ARBA00023136"/>
    </source>
</evidence>
<protein>
    <submittedName>
        <fullName evidence="6">Sugar phosphate permease</fullName>
    </submittedName>
</protein>
<evidence type="ECO:0000256" key="4">
    <source>
        <dbReference type="SAM" id="Phobius"/>
    </source>
</evidence>
<organism evidence="6 7">
    <name type="scientific">Jezberella montanilacus</name>
    <dbReference type="NCBI Taxonomy" id="323426"/>
    <lineage>
        <taxon>Bacteria</taxon>
        <taxon>Pseudomonadati</taxon>
        <taxon>Pseudomonadota</taxon>
        <taxon>Betaproteobacteria</taxon>
        <taxon>Burkholderiales</taxon>
        <taxon>Alcaligenaceae</taxon>
        <taxon>Jezberella</taxon>
    </lineage>
</organism>
<dbReference type="PANTHER" id="PTHR11360">
    <property type="entry name" value="MONOCARBOXYLATE TRANSPORTER"/>
    <property type="match status" value="1"/>
</dbReference>
<dbReference type="InterPro" id="IPR036259">
    <property type="entry name" value="MFS_trans_sf"/>
</dbReference>
<keyword evidence="7" id="KW-1185">Reference proteome</keyword>
<feature type="transmembrane region" description="Helical" evidence="4">
    <location>
        <begin position="263"/>
        <end position="288"/>
    </location>
</feature>
<dbReference type="InterPro" id="IPR011701">
    <property type="entry name" value="MFS"/>
</dbReference>
<keyword evidence="1 4" id="KW-0812">Transmembrane</keyword>
<keyword evidence="2 4" id="KW-1133">Transmembrane helix</keyword>
<dbReference type="OrthoDB" id="146345at2"/>
<feature type="transmembrane region" description="Helical" evidence="4">
    <location>
        <begin position="388"/>
        <end position="409"/>
    </location>
</feature>
<feature type="transmembrane region" description="Helical" evidence="4">
    <location>
        <begin position="76"/>
        <end position="94"/>
    </location>
</feature>
<evidence type="ECO:0000313" key="7">
    <source>
        <dbReference type="Proteomes" id="UP000238308"/>
    </source>
</evidence>
<feature type="transmembrane region" description="Helical" evidence="4">
    <location>
        <begin position="325"/>
        <end position="346"/>
    </location>
</feature>
<feature type="transmembrane region" description="Helical" evidence="4">
    <location>
        <begin position="300"/>
        <end position="319"/>
    </location>
</feature>
<feature type="transmembrane region" description="Helical" evidence="4">
    <location>
        <begin position="134"/>
        <end position="153"/>
    </location>
</feature>
<dbReference type="Proteomes" id="UP000238308">
    <property type="component" value="Unassembled WGS sequence"/>
</dbReference>
<evidence type="ECO:0000259" key="5">
    <source>
        <dbReference type="PROSITE" id="PS50850"/>
    </source>
</evidence>
<feature type="transmembrane region" description="Helical" evidence="4">
    <location>
        <begin position="42"/>
        <end position="64"/>
    </location>
</feature>
<dbReference type="SUPFAM" id="SSF103473">
    <property type="entry name" value="MFS general substrate transporter"/>
    <property type="match status" value="1"/>
</dbReference>
<gene>
    <name evidence="6" type="ORF">BCM14_2654</name>
</gene>
<comment type="caution">
    <text evidence="6">The sequence shown here is derived from an EMBL/GenBank/DDBJ whole genome shotgun (WGS) entry which is preliminary data.</text>
</comment>
<feature type="transmembrane region" description="Helical" evidence="4">
    <location>
        <begin position="358"/>
        <end position="382"/>
    </location>
</feature>
<feature type="transmembrane region" description="Helical" evidence="4">
    <location>
        <begin position="100"/>
        <end position="122"/>
    </location>
</feature>